<dbReference type="EMBL" id="SPQZ01000009">
    <property type="protein sequence ID" value="TFV94882.1"/>
    <property type="molecule type" value="Genomic_DNA"/>
</dbReference>
<keyword evidence="3" id="KW-1185">Reference proteome</keyword>
<comment type="caution">
    <text evidence="2">The sequence shown here is derived from an EMBL/GenBank/DDBJ whole genome shotgun (WGS) entry which is preliminary data.</text>
</comment>
<accession>A0A4Y9QT86</accession>
<evidence type="ECO:0000313" key="3">
    <source>
        <dbReference type="Proteomes" id="UP000298127"/>
    </source>
</evidence>
<name>A0A4Y9QT86_9MICO</name>
<dbReference type="AlphaFoldDB" id="A0A4Y9QT86"/>
<proteinExistence type="predicted"/>
<evidence type="ECO:0000313" key="2">
    <source>
        <dbReference type="EMBL" id="TFV94882.1"/>
    </source>
</evidence>
<organism evidence="2 3">
    <name type="scientific">Orlajensenia leifsoniae</name>
    <dbReference type="NCBI Taxonomy" id="2561933"/>
    <lineage>
        <taxon>Bacteria</taxon>
        <taxon>Bacillati</taxon>
        <taxon>Actinomycetota</taxon>
        <taxon>Actinomycetes</taxon>
        <taxon>Micrococcales</taxon>
        <taxon>Microbacteriaceae</taxon>
        <taxon>Orlajensenia</taxon>
    </lineage>
</organism>
<protein>
    <submittedName>
        <fullName evidence="2">Uncharacterized protein</fullName>
    </submittedName>
</protein>
<feature type="region of interest" description="Disordered" evidence="1">
    <location>
        <begin position="1"/>
        <end position="20"/>
    </location>
</feature>
<dbReference type="RefSeq" id="WP_135121692.1">
    <property type="nucleotide sequence ID" value="NZ_SPQZ01000009.1"/>
</dbReference>
<reference evidence="2 3" key="1">
    <citation type="journal article" date="2018" name="J. Microbiol.">
        <title>Leifsonia flava sp. nov., a novel actinobacterium isolated from the rhizosphere of Aquilegia viridiflora.</title>
        <authorList>
            <person name="Cai Y."/>
            <person name="Tao W.Z."/>
            <person name="Ma Y.J."/>
            <person name="Cheng J."/>
            <person name="Zhang M.Y."/>
            <person name="Zhang Y.X."/>
        </authorList>
    </citation>
    <scope>NUCLEOTIDE SEQUENCE [LARGE SCALE GENOMIC DNA]</scope>
    <source>
        <strain evidence="2 3">SYP-B2174</strain>
    </source>
</reference>
<evidence type="ECO:0000256" key="1">
    <source>
        <dbReference type="SAM" id="MobiDB-lite"/>
    </source>
</evidence>
<gene>
    <name evidence="2" type="ORF">E4M00_17160</name>
</gene>
<dbReference type="Proteomes" id="UP000298127">
    <property type="component" value="Unassembled WGS sequence"/>
</dbReference>
<sequence>MPEPFVTLPGRNEAPTWGAPSIDDQITKYKEGPLEQQSFIFKACAGSAFANRFKHPGAFDHSDTDEWLHRLGEWFSWTDDQIAEAMKEAARVDSDVSDWEFDRPE</sequence>